<keyword evidence="1" id="KW-0520">NAD</keyword>
<name>A0AAW3T8J5_9MICO</name>
<dbReference type="GO" id="GO:0000166">
    <property type="term" value="F:nucleotide binding"/>
    <property type="evidence" value="ECO:0007669"/>
    <property type="project" value="InterPro"/>
</dbReference>
<dbReference type="InterPro" id="IPR000683">
    <property type="entry name" value="Gfo/Idh/MocA-like_OxRdtase_N"/>
</dbReference>
<evidence type="ECO:0000256" key="1">
    <source>
        <dbReference type="ARBA" id="ARBA00023027"/>
    </source>
</evidence>
<dbReference type="Pfam" id="PF22725">
    <property type="entry name" value="GFO_IDH_MocA_C3"/>
    <property type="match status" value="1"/>
</dbReference>
<feature type="domain" description="Gfo/Idh/MocA-like oxidoreductase N-terminal" evidence="2">
    <location>
        <begin position="18"/>
        <end position="126"/>
    </location>
</feature>
<dbReference type="Proteomes" id="UP000590225">
    <property type="component" value="Unassembled WGS sequence"/>
</dbReference>
<feature type="domain" description="GFO/IDH/MocA-like oxidoreductase" evidence="3">
    <location>
        <begin position="137"/>
        <end position="270"/>
    </location>
</feature>
<evidence type="ECO:0000313" key="5">
    <source>
        <dbReference type="Proteomes" id="UP000590225"/>
    </source>
</evidence>
<reference evidence="4 5" key="1">
    <citation type="submission" date="2020-07" db="EMBL/GenBank/DDBJ databases">
        <title>Above-ground endophytic microbial communities from plants in different locations in the United States.</title>
        <authorList>
            <person name="Frank C."/>
        </authorList>
    </citation>
    <scope>NUCLEOTIDE SEQUENCE [LARGE SCALE GENOMIC DNA]</scope>
    <source>
        <strain evidence="4 5">WPL5_2</strain>
    </source>
</reference>
<dbReference type="Gene3D" id="3.30.360.10">
    <property type="entry name" value="Dihydrodipicolinate Reductase, domain 2"/>
    <property type="match status" value="1"/>
</dbReference>
<organism evidence="4 5">
    <name type="scientific">Curtobacterium pusillum</name>
    <dbReference type="NCBI Taxonomy" id="69373"/>
    <lineage>
        <taxon>Bacteria</taxon>
        <taxon>Bacillati</taxon>
        <taxon>Actinomycetota</taxon>
        <taxon>Actinomycetes</taxon>
        <taxon>Micrococcales</taxon>
        <taxon>Microbacteriaceae</taxon>
        <taxon>Curtobacterium</taxon>
    </lineage>
</organism>
<evidence type="ECO:0000259" key="3">
    <source>
        <dbReference type="Pfam" id="PF22725"/>
    </source>
</evidence>
<dbReference type="SUPFAM" id="SSF51735">
    <property type="entry name" value="NAD(P)-binding Rossmann-fold domains"/>
    <property type="match status" value="1"/>
</dbReference>
<dbReference type="AlphaFoldDB" id="A0AAW3T8J5"/>
<dbReference type="InterPro" id="IPR051450">
    <property type="entry name" value="Gfo/Idh/MocA_Oxidoreductases"/>
</dbReference>
<dbReference type="PANTHER" id="PTHR43377">
    <property type="entry name" value="BILIVERDIN REDUCTASE A"/>
    <property type="match status" value="1"/>
</dbReference>
<dbReference type="InterPro" id="IPR055170">
    <property type="entry name" value="GFO_IDH_MocA-like_dom"/>
</dbReference>
<dbReference type="SUPFAM" id="SSF55347">
    <property type="entry name" value="Glyceraldehyde-3-phosphate dehydrogenase-like, C-terminal domain"/>
    <property type="match status" value="1"/>
</dbReference>
<comment type="caution">
    <text evidence="4">The sequence shown here is derived from an EMBL/GenBank/DDBJ whole genome shotgun (WGS) entry which is preliminary data.</text>
</comment>
<dbReference type="Pfam" id="PF01408">
    <property type="entry name" value="GFO_IDH_MocA"/>
    <property type="match status" value="1"/>
</dbReference>
<dbReference type="Gene3D" id="3.40.50.720">
    <property type="entry name" value="NAD(P)-binding Rossmann-like Domain"/>
    <property type="match status" value="1"/>
</dbReference>
<sequence>MNDRIRVAFASGVRHADSYLAEFAADPRVQLVGVADEPDAPTWMIEDGRRVADRYEVPWFDEIDAVTDPERVDLTVVCSEPTRHARLASAAITAGVHVLVDKPVATRLEDLDALIDLEATSTGTASVVNRTHAPALRRARRWIDAGDIGLPRHVDVEFLASGAFFSTSVERPELVLDPSLSGGGEILNFLGYCVDAVDHLVGLPIESVHAMAGALFDAGHAGGGVEDTAIVSLGLANGVTATATVGRVAFAPGTGPTSSSIRVLGSHGHLTADDDQPAVLAFGPRGVAAHPIGGGGGAAPLRAWLGHVVDALCAGEAPDYGLRRAWTSLAAIDAAYRSLADQAAVRPHRRP</sequence>
<protein>
    <submittedName>
        <fullName evidence="4">Dehydrogenase</fullName>
    </submittedName>
</protein>
<gene>
    <name evidence="4" type="ORF">FHW23_002285</name>
</gene>
<dbReference type="EMBL" id="JACGXP010000003">
    <property type="protein sequence ID" value="MBA8991020.1"/>
    <property type="molecule type" value="Genomic_DNA"/>
</dbReference>
<dbReference type="RefSeq" id="WP_182516255.1">
    <property type="nucleotide sequence ID" value="NZ_JACGXP010000003.1"/>
</dbReference>
<dbReference type="PANTHER" id="PTHR43377:SF1">
    <property type="entry name" value="BILIVERDIN REDUCTASE A"/>
    <property type="match status" value="1"/>
</dbReference>
<accession>A0AAW3T8J5</accession>
<proteinExistence type="predicted"/>
<dbReference type="InterPro" id="IPR036291">
    <property type="entry name" value="NAD(P)-bd_dom_sf"/>
</dbReference>
<evidence type="ECO:0000259" key="2">
    <source>
        <dbReference type="Pfam" id="PF01408"/>
    </source>
</evidence>
<evidence type="ECO:0000313" key="4">
    <source>
        <dbReference type="EMBL" id="MBA8991020.1"/>
    </source>
</evidence>